<name>A0A167VJH0_9HYPO</name>
<evidence type="ECO:0000256" key="3">
    <source>
        <dbReference type="ARBA" id="ARBA00022525"/>
    </source>
</evidence>
<evidence type="ECO:0000256" key="6">
    <source>
        <dbReference type="ARBA" id="ARBA00023001"/>
    </source>
</evidence>
<keyword evidence="3" id="KW-0964">Secreted</keyword>
<keyword evidence="4" id="KW-0479">Metal-binding</keyword>
<dbReference type="GO" id="GO:0016787">
    <property type="term" value="F:hydrolase activity"/>
    <property type="evidence" value="ECO:0007669"/>
    <property type="project" value="UniProtKB-KW"/>
</dbReference>
<evidence type="ECO:0000256" key="15">
    <source>
        <dbReference type="ARBA" id="ARBA00047174"/>
    </source>
</evidence>
<dbReference type="EC" id="1.14.99.56" evidence="15"/>
<comment type="similarity">
    <text evidence="13">Belongs to the polysaccharide monooxygenase AA9 family.</text>
</comment>
<evidence type="ECO:0000259" key="17">
    <source>
        <dbReference type="Pfam" id="PF03443"/>
    </source>
</evidence>
<evidence type="ECO:0000313" key="19">
    <source>
        <dbReference type="Proteomes" id="UP000076874"/>
    </source>
</evidence>
<dbReference type="GO" id="GO:0005576">
    <property type="term" value="C:extracellular region"/>
    <property type="evidence" value="ECO:0007669"/>
    <property type="project" value="UniProtKB-SubCell"/>
</dbReference>
<feature type="signal peptide" evidence="16">
    <location>
        <begin position="1"/>
        <end position="19"/>
    </location>
</feature>
<evidence type="ECO:0000256" key="10">
    <source>
        <dbReference type="ARBA" id="ARBA00023157"/>
    </source>
</evidence>
<dbReference type="Proteomes" id="UP000076874">
    <property type="component" value="Unassembled WGS sequence"/>
</dbReference>
<evidence type="ECO:0000256" key="13">
    <source>
        <dbReference type="ARBA" id="ARBA00044502"/>
    </source>
</evidence>
<evidence type="ECO:0000256" key="1">
    <source>
        <dbReference type="ARBA" id="ARBA00001973"/>
    </source>
</evidence>
<dbReference type="Pfam" id="PF03443">
    <property type="entry name" value="AA9"/>
    <property type="match status" value="1"/>
</dbReference>
<evidence type="ECO:0000256" key="5">
    <source>
        <dbReference type="ARBA" id="ARBA00022729"/>
    </source>
</evidence>
<evidence type="ECO:0000256" key="2">
    <source>
        <dbReference type="ARBA" id="ARBA00004613"/>
    </source>
</evidence>
<evidence type="ECO:0000256" key="11">
    <source>
        <dbReference type="ARBA" id="ARBA00023277"/>
    </source>
</evidence>
<evidence type="ECO:0000256" key="14">
    <source>
        <dbReference type="ARBA" id="ARBA00045077"/>
    </source>
</evidence>
<keyword evidence="10" id="KW-1015">Disulfide bond</keyword>
<feature type="domain" description="Auxiliary Activity family 9 catalytic" evidence="17">
    <location>
        <begin position="20"/>
        <end position="222"/>
    </location>
</feature>
<keyword evidence="7" id="KW-0560">Oxidoreductase</keyword>
<evidence type="ECO:0000313" key="18">
    <source>
        <dbReference type="EMBL" id="OAA62691.1"/>
    </source>
</evidence>
<dbReference type="OrthoDB" id="5271017at2759"/>
<dbReference type="EMBL" id="AZHD01000006">
    <property type="protein sequence ID" value="OAA62691.1"/>
    <property type="molecule type" value="Genomic_DNA"/>
</dbReference>
<evidence type="ECO:0000256" key="12">
    <source>
        <dbReference type="ARBA" id="ARBA00023326"/>
    </source>
</evidence>
<keyword evidence="11" id="KW-0119">Carbohydrate metabolism</keyword>
<evidence type="ECO:0000256" key="7">
    <source>
        <dbReference type="ARBA" id="ARBA00023002"/>
    </source>
</evidence>
<organism evidence="18 19">
    <name type="scientific">Niveomyces insectorum RCEF 264</name>
    <dbReference type="NCBI Taxonomy" id="1081102"/>
    <lineage>
        <taxon>Eukaryota</taxon>
        <taxon>Fungi</taxon>
        <taxon>Dikarya</taxon>
        <taxon>Ascomycota</taxon>
        <taxon>Pezizomycotina</taxon>
        <taxon>Sordariomycetes</taxon>
        <taxon>Hypocreomycetidae</taxon>
        <taxon>Hypocreales</taxon>
        <taxon>Cordycipitaceae</taxon>
        <taxon>Niveomyces</taxon>
    </lineage>
</organism>
<sequence length="232" mass="24202">MKMKASAALVLLASAAADAHYVFKNTVIGGVKTGDWVNVRKTTNFQSNGPVTDVTSKAMTCYQLAPGSEGAETVNVTAGETISYVATASVTHPGPLSFWMAKAPAGETAASMTGEGPVWFKIYQDYPTVAGGLKWPSQGKSVLDLTIPKCIPDGEYLLRVEHIALHSASAVGGAQLYISCAQLSVSGGSGSIPTALESIPGVYKPTDPGLVVNIYYPVPTNYHPPGPDPLKC</sequence>
<proteinExistence type="inferred from homology"/>
<dbReference type="STRING" id="1081102.A0A167VJH0"/>
<dbReference type="InterPro" id="IPR049892">
    <property type="entry name" value="AA9"/>
</dbReference>
<accession>A0A167VJH0</accession>
<keyword evidence="19" id="KW-1185">Reference proteome</keyword>
<comment type="subcellular location">
    <subcellularLocation>
        <location evidence="2">Secreted</location>
    </subcellularLocation>
</comment>
<evidence type="ECO:0000256" key="9">
    <source>
        <dbReference type="ARBA" id="ARBA00023033"/>
    </source>
</evidence>
<keyword evidence="9" id="KW-0503">Monooxygenase</keyword>
<keyword evidence="6" id="KW-0136">Cellulose degradation</keyword>
<comment type="caution">
    <text evidence="18">The sequence shown here is derived from an EMBL/GenBank/DDBJ whole genome shotgun (WGS) entry which is preliminary data.</text>
</comment>
<keyword evidence="5 16" id="KW-0732">Signal</keyword>
<dbReference type="GO" id="GO:0004497">
    <property type="term" value="F:monooxygenase activity"/>
    <property type="evidence" value="ECO:0007669"/>
    <property type="project" value="UniProtKB-KW"/>
</dbReference>
<dbReference type="AlphaFoldDB" id="A0A167VJH0"/>
<evidence type="ECO:0000256" key="16">
    <source>
        <dbReference type="SAM" id="SignalP"/>
    </source>
</evidence>
<dbReference type="CDD" id="cd21175">
    <property type="entry name" value="LPMO_AA9"/>
    <property type="match status" value="1"/>
</dbReference>
<feature type="chain" id="PRO_5007893500" description="lytic cellulose monooxygenase (C4-dehydrogenating)" evidence="16">
    <location>
        <begin position="20"/>
        <end position="232"/>
    </location>
</feature>
<dbReference type="GO" id="GO:0046872">
    <property type="term" value="F:metal ion binding"/>
    <property type="evidence" value="ECO:0007669"/>
    <property type="project" value="UniProtKB-KW"/>
</dbReference>
<protein>
    <recommendedName>
        <fullName evidence="15">lytic cellulose monooxygenase (C4-dehydrogenating)</fullName>
        <ecNumber evidence="15">1.14.99.56</ecNumber>
    </recommendedName>
</protein>
<reference evidence="18 19" key="1">
    <citation type="journal article" date="2016" name="Genome Biol. Evol.">
        <title>Divergent and convergent evolution of fungal pathogenicity.</title>
        <authorList>
            <person name="Shang Y."/>
            <person name="Xiao G."/>
            <person name="Zheng P."/>
            <person name="Cen K."/>
            <person name="Zhan S."/>
            <person name="Wang C."/>
        </authorList>
    </citation>
    <scope>NUCLEOTIDE SEQUENCE [LARGE SCALE GENOMIC DNA]</scope>
    <source>
        <strain evidence="18 19">RCEF 264</strain>
    </source>
</reference>
<evidence type="ECO:0000256" key="4">
    <source>
        <dbReference type="ARBA" id="ARBA00022723"/>
    </source>
</evidence>
<gene>
    <name evidence="18" type="ORF">SPI_04231</name>
</gene>
<comment type="catalytic activity">
    <reaction evidence="14">
        <text>[(1-&gt;4)-beta-D-glucosyl]n+m + reduced acceptor + O2 = 4-dehydro-beta-D-glucosyl-[(1-&gt;4)-beta-D-glucosyl]n-1 + [(1-&gt;4)-beta-D-glucosyl]m + acceptor + H2O.</text>
        <dbReference type="EC" id="1.14.99.56"/>
    </reaction>
</comment>
<keyword evidence="12" id="KW-0624">Polysaccharide degradation</keyword>
<dbReference type="PANTHER" id="PTHR33353">
    <property type="entry name" value="PUTATIVE (AFU_ORTHOLOGUE AFUA_1G12560)-RELATED"/>
    <property type="match status" value="1"/>
</dbReference>
<comment type="cofactor">
    <cofactor evidence="1">
        <name>Cu(2+)</name>
        <dbReference type="ChEBI" id="CHEBI:29036"/>
    </cofactor>
</comment>
<dbReference type="Gene3D" id="2.70.50.70">
    <property type="match status" value="1"/>
</dbReference>
<keyword evidence="18" id="KW-0378">Hydrolase</keyword>
<dbReference type="GO" id="GO:0030245">
    <property type="term" value="P:cellulose catabolic process"/>
    <property type="evidence" value="ECO:0007669"/>
    <property type="project" value="UniProtKB-KW"/>
</dbReference>
<keyword evidence="8" id="KW-0186">Copper</keyword>
<dbReference type="PANTHER" id="PTHR33353:SF10">
    <property type="entry name" value="ENDO-BETA-1,4-GLUCANASE D"/>
    <property type="match status" value="1"/>
</dbReference>
<evidence type="ECO:0000256" key="8">
    <source>
        <dbReference type="ARBA" id="ARBA00023008"/>
    </source>
</evidence>
<dbReference type="InterPro" id="IPR005103">
    <property type="entry name" value="AA9_LPMO"/>
</dbReference>